<dbReference type="EMBL" id="AZBU02000011">
    <property type="protein sequence ID" value="TKR60453.1"/>
    <property type="molecule type" value="Genomic_DNA"/>
</dbReference>
<feature type="transmembrane region" description="Helical" evidence="1">
    <location>
        <begin position="12"/>
        <end position="32"/>
    </location>
</feature>
<evidence type="ECO:0000256" key="1">
    <source>
        <dbReference type="SAM" id="Phobius"/>
    </source>
</evidence>
<keyword evidence="3" id="KW-1185">Reference proteome</keyword>
<keyword evidence="1" id="KW-0812">Transmembrane</keyword>
<proteinExistence type="predicted"/>
<reference evidence="2 3" key="2">
    <citation type="journal article" date="2019" name="G3 (Bethesda)">
        <title>Hybrid Assembly of the Genome of the Entomopathogenic Nematode Steinernema carpocapsae Identifies the X-Chromosome.</title>
        <authorList>
            <person name="Serra L."/>
            <person name="Macchietto M."/>
            <person name="Macias-Munoz A."/>
            <person name="McGill C.J."/>
            <person name="Rodriguez I.M."/>
            <person name="Rodriguez B."/>
            <person name="Murad R."/>
            <person name="Mortazavi A."/>
        </authorList>
    </citation>
    <scope>NUCLEOTIDE SEQUENCE [LARGE SCALE GENOMIC DNA]</scope>
    <source>
        <strain evidence="2 3">ALL</strain>
    </source>
</reference>
<dbReference type="Proteomes" id="UP000298663">
    <property type="component" value="Unassembled WGS sequence"/>
</dbReference>
<name>A0A4U5LWA6_STECR</name>
<keyword evidence="1" id="KW-0472">Membrane</keyword>
<protein>
    <submittedName>
        <fullName evidence="2">Uncharacterized protein</fullName>
    </submittedName>
</protein>
<comment type="caution">
    <text evidence="2">The sequence shown here is derived from an EMBL/GenBank/DDBJ whole genome shotgun (WGS) entry which is preliminary data.</text>
</comment>
<gene>
    <name evidence="2" type="ORF">L596_027698</name>
</gene>
<feature type="transmembrane region" description="Helical" evidence="1">
    <location>
        <begin position="44"/>
        <end position="64"/>
    </location>
</feature>
<organism evidence="2 3">
    <name type="scientific">Steinernema carpocapsae</name>
    <name type="common">Entomopathogenic nematode</name>
    <dbReference type="NCBI Taxonomy" id="34508"/>
    <lineage>
        <taxon>Eukaryota</taxon>
        <taxon>Metazoa</taxon>
        <taxon>Ecdysozoa</taxon>
        <taxon>Nematoda</taxon>
        <taxon>Chromadorea</taxon>
        <taxon>Rhabditida</taxon>
        <taxon>Tylenchina</taxon>
        <taxon>Panagrolaimomorpha</taxon>
        <taxon>Strongyloidoidea</taxon>
        <taxon>Steinernematidae</taxon>
        <taxon>Steinernema</taxon>
    </lineage>
</organism>
<evidence type="ECO:0000313" key="3">
    <source>
        <dbReference type="Proteomes" id="UP000298663"/>
    </source>
</evidence>
<keyword evidence="1" id="KW-1133">Transmembrane helix</keyword>
<reference evidence="2 3" key="1">
    <citation type="journal article" date="2015" name="Genome Biol.">
        <title>Comparative genomics of Steinernema reveals deeply conserved gene regulatory networks.</title>
        <authorList>
            <person name="Dillman A.R."/>
            <person name="Macchietto M."/>
            <person name="Porter C.F."/>
            <person name="Rogers A."/>
            <person name="Williams B."/>
            <person name="Antoshechkin I."/>
            <person name="Lee M.M."/>
            <person name="Goodwin Z."/>
            <person name="Lu X."/>
            <person name="Lewis E.E."/>
            <person name="Goodrich-Blair H."/>
            <person name="Stock S.P."/>
            <person name="Adams B.J."/>
            <person name="Sternberg P.W."/>
            <person name="Mortazavi A."/>
        </authorList>
    </citation>
    <scope>NUCLEOTIDE SEQUENCE [LARGE SCALE GENOMIC DNA]</scope>
    <source>
        <strain evidence="2 3">ALL</strain>
    </source>
</reference>
<dbReference type="AlphaFoldDB" id="A0A4U5LWA6"/>
<sequence>MSALSRKVLLLWFLDGISLRLMSSALIIGLFRSRMFRSRIAPKVLTSSVFFLNFFVKVHHFYAYRITCQSVFLSRTMKTEKKRLV</sequence>
<evidence type="ECO:0000313" key="2">
    <source>
        <dbReference type="EMBL" id="TKR60453.1"/>
    </source>
</evidence>
<accession>A0A4U5LWA6</accession>